<proteinExistence type="predicted"/>
<keyword evidence="3" id="KW-1185">Reference proteome</keyword>
<dbReference type="InterPro" id="IPR002413">
    <property type="entry name" value="V5_allergen-like"/>
</dbReference>
<dbReference type="SUPFAM" id="SSF55797">
    <property type="entry name" value="PR-1-like"/>
    <property type="match status" value="1"/>
</dbReference>
<evidence type="ECO:0000313" key="2">
    <source>
        <dbReference type="EMBL" id="QQP58517.1"/>
    </source>
</evidence>
<dbReference type="PANTHER" id="PTHR10334">
    <property type="entry name" value="CYSTEINE-RICH SECRETORY PROTEIN-RELATED"/>
    <property type="match status" value="1"/>
</dbReference>
<dbReference type="OrthoDB" id="414826at2759"/>
<reference evidence="3" key="1">
    <citation type="submission" date="2021-01" db="EMBL/GenBank/DDBJ databases">
        <title>Caligus Genome Assembly.</title>
        <authorList>
            <person name="Gallardo-Escarate C."/>
        </authorList>
    </citation>
    <scope>NUCLEOTIDE SEQUENCE [LARGE SCALE GENOMIC DNA]</scope>
</reference>
<dbReference type="PROSITE" id="PS01010">
    <property type="entry name" value="CRISP_2"/>
    <property type="match status" value="1"/>
</dbReference>
<accession>A0A7T8KM75</accession>
<feature type="domain" description="SCP" evidence="1">
    <location>
        <begin position="18"/>
        <end position="180"/>
    </location>
</feature>
<dbReference type="PRINTS" id="PR00838">
    <property type="entry name" value="V5ALLERGEN"/>
</dbReference>
<dbReference type="InterPro" id="IPR018244">
    <property type="entry name" value="Allrgn_V5/Tpx1_CS"/>
</dbReference>
<dbReference type="PROSITE" id="PS01009">
    <property type="entry name" value="CRISP_1"/>
    <property type="match status" value="1"/>
</dbReference>
<dbReference type="Pfam" id="PF00188">
    <property type="entry name" value="CAP"/>
    <property type="match status" value="1"/>
</dbReference>
<dbReference type="SMART" id="SM00198">
    <property type="entry name" value="SCP"/>
    <property type="match status" value="1"/>
</dbReference>
<dbReference type="EMBL" id="CP045891">
    <property type="protein sequence ID" value="QQP58517.1"/>
    <property type="molecule type" value="Genomic_DNA"/>
</dbReference>
<dbReference type="GO" id="GO:0005576">
    <property type="term" value="C:extracellular region"/>
    <property type="evidence" value="ECO:0007669"/>
    <property type="project" value="InterPro"/>
</dbReference>
<dbReference type="InterPro" id="IPR001283">
    <property type="entry name" value="CRISP-related"/>
</dbReference>
<dbReference type="CDD" id="cd05380">
    <property type="entry name" value="CAP_euk"/>
    <property type="match status" value="1"/>
</dbReference>
<dbReference type="InterPro" id="IPR035940">
    <property type="entry name" value="CAP_sf"/>
</dbReference>
<organism evidence="2 3">
    <name type="scientific">Caligus rogercresseyi</name>
    <name type="common">Sea louse</name>
    <dbReference type="NCBI Taxonomy" id="217165"/>
    <lineage>
        <taxon>Eukaryota</taxon>
        <taxon>Metazoa</taxon>
        <taxon>Ecdysozoa</taxon>
        <taxon>Arthropoda</taxon>
        <taxon>Crustacea</taxon>
        <taxon>Multicrustacea</taxon>
        <taxon>Hexanauplia</taxon>
        <taxon>Copepoda</taxon>
        <taxon>Siphonostomatoida</taxon>
        <taxon>Caligidae</taxon>
        <taxon>Caligus</taxon>
    </lineage>
</organism>
<protein>
    <recommendedName>
        <fullName evidence="1">SCP domain-containing protein</fullName>
    </recommendedName>
</protein>
<dbReference type="InterPro" id="IPR014044">
    <property type="entry name" value="CAP_dom"/>
</dbReference>
<feature type="non-terminal residue" evidence="2">
    <location>
        <position position="204"/>
    </location>
</feature>
<evidence type="ECO:0000313" key="3">
    <source>
        <dbReference type="Proteomes" id="UP000595437"/>
    </source>
</evidence>
<gene>
    <name evidence="2" type="ORF">FKW44_003869</name>
</gene>
<evidence type="ECO:0000259" key="1">
    <source>
        <dbReference type="SMART" id="SM00198"/>
    </source>
</evidence>
<sequence>GINSRCGNVISREVRSRSERNEILSLHNLARSKVALGQESRGRGGPQPPAADMFQLQWDNELAAVAQRWADQCNFGHDSNRDVDRFRVGQNVHISYETGSFIDPNNVNWRKAILSFYDEVALLNNQNVQSYKFDHATGHYTQMVWSTTSRIGCGKIVYKKGKTLHKYLVCNYGAAGNILNAPMYKIGQACSACPFGCAGNGLCK</sequence>
<dbReference type="AlphaFoldDB" id="A0A7T8KM75"/>
<name>A0A7T8KM75_CALRO</name>
<dbReference type="PRINTS" id="PR00837">
    <property type="entry name" value="V5TPXLIKE"/>
</dbReference>
<feature type="non-terminal residue" evidence="2">
    <location>
        <position position="1"/>
    </location>
</feature>
<dbReference type="Proteomes" id="UP000595437">
    <property type="component" value="Chromosome 2"/>
</dbReference>
<dbReference type="Gene3D" id="3.40.33.10">
    <property type="entry name" value="CAP"/>
    <property type="match status" value="1"/>
</dbReference>